<dbReference type="InterPro" id="IPR009100">
    <property type="entry name" value="AcylCoA_DH/oxidase_NM_dom_sf"/>
</dbReference>
<dbReference type="AlphaFoldDB" id="A0AAF3FPX7"/>
<feature type="binding site" evidence="15">
    <location>
        <position position="150"/>
    </location>
    <ligand>
        <name>FAD</name>
        <dbReference type="ChEBI" id="CHEBI:57692"/>
    </ligand>
</feature>
<proteinExistence type="inferred from homology"/>
<dbReference type="GO" id="GO:0005777">
    <property type="term" value="C:peroxisome"/>
    <property type="evidence" value="ECO:0007669"/>
    <property type="project" value="UniProtKB-SubCell"/>
</dbReference>
<evidence type="ECO:0000256" key="6">
    <source>
        <dbReference type="ARBA" id="ARBA00022741"/>
    </source>
</evidence>
<evidence type="ECO:0000256" key="3">
    <source>
        <dbReference type="ARBA" id="ARBA00004846"/>
    </source>
</evidence>
<evidence type="ECO:0000256" key="4">
    <source>
        <dbReference type="ARBA" id="ARBA00006288"/>
    </source>
</evidence>
<evidence type="ECO:0000256" key="13">
    <source>
        <dbReference type="PIRNR" id="PIRNR000168"/>
    </source>
</evidence>
<dbReference type="Gene3D" id="1.10.540.10">
    <property type="entry name" value="Acyl-CoA dehydrogenase/oxidase, N-terminal domain"/>
    <property type="match status" value="1"/>
</dbReference>
<dbReference type="InterPro" id="IPR046373">
    <property type="entry name" value="Acyl-CoA_Oxase/DH_mid-dom_sf"/>
</dbReference>
<dbReference type="Gene3D" id="2.40.110.10">
    <property type="entry name" value="Butyryl-CoA Dehydrogenase, subunit A, domain 2"/>
    <property type="match status" value="1"/>
</dbReference>
<dbReference type="InterPro" id="IPR029320">
    <property type="entry name" value="Acyl-CoA_ox_N"/>
</dbReference>
<feature type="domain" description="Acyl-CoA oxidase C-alpha1" evidence="18">
    <location>
        <begin position="286"/>
        <end position="446"/>
    </location>
</feature>
<evidence type="ECO:0000256" key="15">
    <source>
        <dbReference type="PIRSR" id="PIRSR000168-2"/>
    </source>
</evidence>
<evidence type="ECO:0000259" key="18">
    <source>
        <dbReference type="Pfam" id="PF22924"/>
    </source>
</evidence>
<keyword evidence="6" id="KW-0547">Nucleotide-binding</keyword>
<dbReference type="InterPro" id="IPR012258">
    <property type="entry name" value="Acyl-CoA_oxidase"/>
</dbReference>
<dbReference type="Pfam" id="PF22924">
    <property type="entry name" value="ACOX_C_alpha1"/>
    <property type="match status" value="1"/>
</dbReference>
<keyword evidence="8" id="KW-0276">Fatty acid metabolism</keyword>
<dbReference type="SUPFAM" id="SSF56645">
    <property type="entry name" value="Acyl-CoA dehydrogenase NM domain-like"/>
    <property type="match status" value="1"/>
</dbReference>
<keyword evidence="19" id="KW-1185">Reference proteome</keyword>
<dbReference type="Pfam" id="PF01756">
    <property type="entry name" value="ACOX"/>
    <property type="match status" value="1"/>
</dbReference>
<comment type="subcellular location">
    <subcellularLocation>
        <location evidence="2">Peroxisome</location>
    </subcellularLocation>
</comment>
<dbReference type="GO" id="GO:0003997">
    <property type="term" value="F:acyl-CoA oxidase activity"/>
    <property type="evidence" value="ECO:0007669"/>
    <property type="project" value="InterPro"/>
</dbReference>
<feature type="active site" description="Proton acceptor" evidence="14">
    <location>
        <position position="432"/>
    </location>
</feature>
<dbReference type="InterPro" id="IPR036250">
    <property type="entry name" value="AcylCo_DH-like_C"/>
</dbReference>
<dbReference type="FunFam" id="1.20.140.10:FF:000005">
    <property type="entry name" value="Acyl-coenzyme A oxidase"/>
    <property type="match status" value="1"/>
</dbReference>
<evidence type="ECO:0000259" key="17">
    <source>
        <dbReference type="Pfam" id="PF14749"/>
    </source>
</evidence>
<keyword evidence="7 13" id="KW-0274">FAD</keyword>
<protein>
    <recommendedName>
        <fullName evidence="13">Acyl-coenzyme A oxidase</fullName>
    </recommendedName>
</protein>
<keyword evidence="9" id="KW-0067">ATP-binding</keyword>
<feature type="domain" description="Acyl-CoA oxidase C-terminal" evidence="16">
    <location>
        <begin position="485"/>
        <end position="662"/>
    </location>
</feature>
<dbReference type="PANTHER" id="PTHR10909">
    <property type="entry name" value="ELECTRON TRANSPORT OXIDOREDUCTASE"/>
    <property type="match status" value="1"/>
</dbReference>
<comment type="pathway">
    <text evidence="3">Lipid metabolism; peroxisomal fatty acid beta-oxidation.</text>
</comment>
<dbReference type="FunFam" id="1.20.140.10:FF:000013">
    <property type="entry name" value="Acyl-coenzyme A oxidase"/>
    <property type="match status" value="1"/>
</dbReference>
<evidence type="ECO:0000313" key="19">
    <source>
        <dbReference type="Proteomes" id="UP000887575"/>
    </source>
</evidence>
<evidence type="ECO:0000256" key="5">
    <source>
        <dbReference type="ARBA" id="ARBA00022630"/>
    </source>
</evidence>
<dbReference type="InterPro" id="IPR055060">
    <property type="entry name" value="ACOX_C_alpha1"/>
</dbReference>
<dbReference type="PIRSF" id="PIRSF000168">
    <property type="entry name" value="Acyl-CoA_oxidase"/>
    <property type="match status" value="1"/>
</dbReference>
<sequence length="669" mass="75126">MVNTLIQPGDNPDITLERKKATFDIHQMGAFIHGGEHNLQRRKEILEFVESRPEFKDPIPPEFMTREDRVMNNGRKAVAMTDLADAIDGSDFFGEGIYYQGLIMGRDLHGMSLHYAMFFPTIQNQSDDEQLDNWLPLVVSRAIIGTYAQTELGHGTNLQKLETRATYDSKTKEFILHSPQITAAKWWPGGLGKTANHAIVMAQLYTQGKCFGPHPFFVQLRDLDTHMPMKGVKLGDIGPKLGINGSDNGFLLFDQYRIPRKNMFMRYAKVNEDGTYIAPKHSKLGFGAMVFVRSIMIKDQAMQLAAAATIAVRYSAVRRQGEPVTGAGEVQIIDYLTQRHRLLPQVARAYAFHFAACQTRDMYLKLTEDLNTGSTELLPEIHIISSGLKSIVSWETAQGIEQCRLGCGGHGYSQASAFPEIYAYAVGGCTYEGENLVMLLQVARALNKAAEGVISGSAKLADLCEYLGRKGNGKSSFTVISSATPQNIIHDFEHVARTQVFRAHELLKKNQSKMSNEEAWNRTSVEWAKAARMHVKLYLIKNFFNKVAEAVDSSIRHPLHELAMLYALDLIAAAGHEFLRNGFMIDSQLDSVRDGIYVLLEKLRPNCVALVDAFDLSDRELHSVLGRRDGNVYEHLIKWAQQSQLNQKEVLPTFDKYFKPMMLNARANL</sequence>
<feature type="domain" description="Acyl-coenzyme A oxidase N-terminal" evidence="17">
    <location>
        <begin position="24"/>
        <end position="144"/>
    </location>
</feature>
<dbReference type="GO" id="GO:0005504">
    <property type="term" value="F:fatty acid binding"/>
    <property type="evidence" value="ECO:0007669"/>
    <property type="project" value="TreeGrafter"/>
</dbReference>
<dbReference type="Gene3D" id="1.20.140.10">
    <property type="entry name" value="Butyryl-CoA Dehydrogenase, subunit A, domain 3"/>
    <property type="match status" value="2"/>
</dbReference>
<evidence type="ECO:0000256" key="2">
    <source>
        <dbReference type="ARBA" id="ARBA00004275"/>
    </source>
</evidence>
<dbReference type="InterPro" id="IPR037069">
    <property type="entry name" value="AcylCoA_DH/ox_N_sf"/>
</dbReference>
<evidence type="ECO:0000256" key="9">
    <source>
        <dbReference type="ARBA" id="ARBA00022840"/>
    </source>
</evidence>
<dbReference type="Proteomes" id="UP000887575">
    <property type="component" value="Unassembled WGS sequence"/>
</dbReference>
<keyword evidence="11" id="KW-0443">Lipid metabolism</keyword>
<keyword evidence="5 13" id="KW-0285">Flavoprotein</keyword>
<dbReference type="FunFam" id="1.10.540.10:FF:000006">
    <property type="entry name" value="Acyl-coenzyme A oxidase"/>
    <property type="match status" value="1"/>
</dbReference>
<evidence type="ECO:0000256" key="14">
    <source>
        <dbReference type="PIRSR" id="PIRSR000168-1"/>
    </source>
</evidence>
<evidence type="ECO:0000256" key="8">
    <source>
        <dbReference type="ARBA" id="ARBA00022832"/>
    </source>
</evidence>
<comment type="cofactor">
    <cofactor evidence="1">
        <name>FAD</name>
        <dbReference type="ChEBI" id="CHEBI:57692"/>
    </cofactor>
</comment>
<keyword evidence="12" id="KW-0576">Peroxisome</keyword>
<dbReference type="SUPFAM" id="SSF47203">
    <property type="entry name" value="Acyl-CoA dehydrogenase C-terminal domain-like"/>
    <property type="match status" value="2"/>
</dbReference>
<accession>A0AAF3FPX7</accession>
<dbReference type="GO" id="GO:0005524">
    <property type="term" value="F:ATP binding"/>
    <property type="evidence" value="ECO:0007669"/>
    <property type="project" value="UniProtKB-KW"/>
</dbReference>
<dbReference type="InterPro" id="IPR002655">
    <property type="entry name" value="Acyl-CoA_oxidase_C"/>
</dbReference>
<dbReference type="GO" id="GO:0055088">
    <property type="term" value="P:lipid homeostasis"/>
    <property type="evidence" value="ECO:0007669"/>
    <property type="project" value="TreeGrafter"/>
</dbReference>
<evidence type="ECO:0000259" key="16">
    <source>
        <dbReference type="Pfam" id="PF01756"/>
    </source>
</evidence>
<evidence type="ECO:0000256" key="1">
    <source>
        <dbReference type="ARBA" id="ARBA00001974"/>
    </source>
</evidence>
<dbReference type="WBParaSite" id="MBELARI_LOCUS7700">
    <property type="protein sequence ID" value="MBELARI_LOCUS7700"/>
    <property type="gene ID" value="MBELARI_LOCUS7700"/>
</dbReference>
<dbReference type="FunFam" id="2.40.110.10:FF:000003">
    <property type="entry name" value="Acyl-coenzyme A oxidase"/>
    <property type="match status" value="1"/>
</dbReference>
<evidence type="ECO:0000256" key="7">
    <source>
        <dbReference type="ARBA" id="ARBA00022827"/>
    </source>
</evidence>
<dbReference type="Pfam" id="PF14749">
    <property type="entry name" value="Acyl-CoA_ox_N"/>
    <property type="match status" value="1"/>
</dbReference>
<evidence type="ECO:0000256" key="11">
    <source>
        <dbReference type="ARBA" id="ARBA00023098"/>
    </source>
</evidence>
<dbReference type="GO" id="GO:0033540">
    <property type="term" value="P:fatty acid beta-oxidation using acyl-CoA oxidase"/>
    <property type="evidence" value="ECO:0007669"/>
    <property type="project" value="TreeGrafter"/>
</dbReference>
<evidence type="ECO:0000313" key="20">
    <source>
        <dbReference type="WBParaSite" id="MBELARI_LOCUS7700"/>
    </source>
</evidence>
<evidence type="ECO:0000256" key="12">
    <source>
        <dbReference type="ARBA" id="ARBA00023140"/>
    </source>
</evidence>
<comment type="similarity">
    <text evidence="4 13">Belongs to the acyl-CoA oxidase family.</text>
</comment>
<dbReference type="GO" id="GO:0071949">
    <property type="term" value="F:FAD binding"/>
    <property type="evidence" value="ECO:0007669"/>
    <property type="project" value="InterPro"/>
</dbReference>
<reference evidence="20" key="1">
    <citation type="submission" date="2024-02" db="UniProtKB">
        <authorList>
            <consortium name="WormBaseParasite"/>
        </authorList>
    </citation>
    <scope>IDENTIFICATION</scope>
</reference>
<evidence type="ECO:0000256" key="10">
    <source>
        <dbReference type="ARBA" id="ARBA00023002"/>
    </source>
</evidence>
<keyword evidence="10" id="KW-0560">Oxidoreductase</keyword>
<feature type="binding site" evidence="15">
    <location>
        <position position="189"/>
    </location>
    <ligand>
        <name>FAD</name>
        <dbReference type="ChEBI" id="CHEBI:57692"/>
    </ligand>
</feature>
<organism evidence="19 20">
    <name type="scientific">Mesorhabditis belari</name>
    <dbReference type="NCBI Taxonomy" id="2138241"/>
    <lineage>
        <taxon>Eukaryota</taxon>
        <taxon>Metazoa</taxon>
        <taxon>Ecdysozoa</taxon>
        <taxon>Nematoda</taxon>
        <taxon>Chromadorea</taxon>
        <taxon>Rhabditida</taxon>
        <taxon>Rhabditina</taxon>
        <taxon>Rhabditomorpha</taxon>
        <taxon>Rhabditoidea</taxon>
        <taxon>Rhabditidae</taxon>
        <taxon>Mesorhabditinae</taxon>
        <taxon>Mesorhabditis</taxon>
    </lineage>
</organism>
<dbReference type="PANTHER" id="PTHR10909:SF351">
    <property type="entry name" value="ACYL-COENZYME A OXIDASE"/>
    <property type="match status" value="1"/>
</dbReference>
<name>A0AAF3FPX7_9BILA</name>